<dbReference type="Gene3D" id="3.10.180.10">
    <property type="entry name" value="2,3-Dihydroxybiphenyl 1,2-Dioxygenase, domain 1"/>
    <property type="match status" value="1"/>
</dbReference>
<gene>
    <name evidence="2" type="ORF">DSM3645_09822</name>
</gene>
<dbReference type="InterPro" id="IPR029068">
    <property type="entry name" value="Glyas_Bleomycin-R_OHBP_Dase"/>
</dbReference>
<dbReference type="eggNOG" id="COG0346">
    <property type="taxonomic scope" value="Bacteria"/>
</dbReference>
<sequence>MTIAFQQTIPILRIFDVDKAKQFYVDFLGFAIDWEHRFEPTAPLYMQVSRGGLILHLSEHHNDASPGANVFIWMTGVESLHAEITAKGYADIRPSVEKTFYNSLCMKVIDPFRNQLQFNEEIKSDGEV</sequence>
<protein>
    <submittedName>
        <fullName evidence="2">Uncharacterized protein</fullName>
    </submittedName>
</protein>
<dbReference type="EMBL" id="AANZ01000001">
    <property type="protein sequence ID" value="EAQ82688.1"/>
    <property type="molecule type" value="Genomic_DNA"/>
</dbReference>
<organism evidence="2 3">
    <name type="scientific">Blastopirellula marina DSM 3645</name>
    <dbReference type="NCBI Taxonomy" id="314230"/>
    <lineage>
        <taxon>Bacteria</taxon>
        <taxon>Pseudomonadati</taxon>
        <taxon>Planctomycetota</taxon>
        <taxon>Planctomycetia</taxon>
        <taxon>Pirellulales</taxon>
        <taxon>Pirellulaceae</taxon>
        <taxon>Blastopirellula</taxon>
    </lineage>
</organism>
<dbReference type="OrthoDB" id="9803104at2"/>
<evidence type="ECO:0000256" key="1">
    <source>
        <dbReference type="ARBA" id="ARBA00023251"/>
    </source>
</evidence>
<dbReference type="GO" id="GO:0046677">
    <property type="term" value="P:response to antibiotic"/>
    <property type="evidence" value="ECO:0007669"/>
    <property type="project" value="UniProtKB-KW"/>
</dbReference>
<name>A3ZLQ5_9BACT</name>
<dbReference type="SUPFAM" id="SSF54593">
    <property type="entry name" value="Glyoxalase/Bleomycin resistance protein/Dihydroxybiphenyl dioxygenase"/>
    <property type="match status" value="1"/>
</dbReference>
<dbReference type="HOGENOM" id="CLU_121379_0_0_0"/>
<evidence type="ECO:0000313" key="2">
    <source>
        <dbReference type="EMBL" id="EAQ82688.1"/>
    </source>
</evidence>
<keyword evidence="1" id="KW-0046">Antibiotic resistance</keyword>
<comment type="caution">
    <text evidence="2">The sequence shown here is derived from an EMBL/GenBank/DDBJ whole genome shotgun (WGS) entry which is preliminary data.</text>
</comment>
<dbReference type="CDD" id="cd08349">
    <property type="entry name" value="BLMA_like"/>
    <property type="match status" value="1"/>
</dbReference>
<dbReference type="RefSeq" id="WP_002655558.1">
    <property type="nucleotide sequence ID" value="NZ_CH672377.1"/>
</dbReference>
<dbReference type="AlphaFoldDB" id="A3ZLQ5"/>
<dbReference type="Proteomes" id="UP000004358">
    <property type="component" value="Unassembled WGS sequence"/>
</dbReference>
<dbReference type="STRING" id="314230.DSM3645_09822"/>
<proteinExistence type="predicted"/>
<accession>A3ZLQ5</accession>
<evidence type="ECO:0000313" key="3">
    <source>
        <dbReference type="Proteomes" id="UP000004358"/>
    </source>
</evidence>
<dbReference type="InterPro" id="IPR000335">
    <property type="entry name" value="Bleomycin-R"/>
</dbReference>
<dbReference type="Pfam" id="PF19581">
    <property type="entry name" value="Glyoxalase_7"/>
    <property type="match status" value="1"/>
</dbReference>
<reference evidence="2 3" key="1">
    <citation type="submission" date="2006-02" db="EMBL/GenBank/DDBJ databases">
        <authorList>
            <person name="Amann R."/>
            <person name="Ferriera S."/>
            <person name="Johnson J."/>
            <person name="Kravitz S."/>
            <person name="Halpern A."/>
            <person name="Remington K."/>
            <person name="Beeson K."/>
            <person name="Tran B."/>
            <person name="Rogers Y.-H."/>
            <person name="Friedman R."/>
            <person name="Venter J.C."/>
        </authorList>
    </citation>
    <scope>NUCLEOTIDE SEQUENCE [LARGE SCALE GENOMIC DNA]</scope>
    <source>
        <strain evidence="2 3">DSM 3645</strain>
    </source>
</reference>